<evidence type="ECO:0000313" key="1">
    <source>
        <dbReference type="EMBL" id="KAH6689651.1"/>
    </source>
</evidence>
<comment type="caution">
    <text evidence="1">The sequence shown here is derived from an EMBL/GenBank/DDBJ whole genome shotgun (WGS) entry which is preliminary data.</text>
</comment>
<dbReference type="AlphaFoldDB" id="A0A9P8VDK7"/>
<keyword evidence="2" id="KW-1185">Reference proteome</keyword>
<evidence type="ECO:0008006" key="3">
    <source>
        <dbReference type="Google" id="ProtNLM"/>
    </source>
</evidence>
<organism evidence="1 2">
    <name type="scientific">Plectosphaerella plurivora</name>
    <dbReference type="NCBI Taxonomy" id="936078"/>
    <lineage>
        <taxon>Eukaryota</taxon>
        <taxon>Fungi</taxon>
        <taxon>Dikarya</taxon>
        <taxon>Ascomycota</taxon>
        <taxon>Pezizomycotina</taxon>
        <taxon>Sordariomycetes</taxon>
        <taxon>Hypocreomycetidae</taxon>
        <taxon>Glomerellales</taxon>
        <taxon>Plectosphaerellaceae</taxon>
        <taxon>Plectosphaerella</taxon>
    </lineage>
</organism>
<protein>
    <recommendedName>
        <fullName evidence="3">F-box domain-containing protein</fullName>
    </recommendedName>
</protein>
<dbReference type="Proteomes" id="UP000770015">
    <property type="component" value="Unassembled WGS sequence"/>
</dbReference>
<evidence type="ECO:0000313" key="2">
    <source>
        <dbReference type="Proteomes" id="UP000770015"/>
    </source>
</evidence>
<accession>A0A9P8VDK7</accession>
<dbReference type="SUPFAM" id="SSF81383">
    <property type="entry name" value="F-box domain"/>
    <property type="match status" value="1"/>
</dbReference>
<reference evidence="1" key="1">
    <citation type="journal article" date="2021" name="Nat. Commun.">
        <title>Genetic determinants of endophytism in the Arabidopsis root mycobiome.</title>
        <authorList>
            <person name="Mesny F."/>
            <person name="Miyauchi S."/>
            <person name="Thiergart T."/>
            <person name="Pickel B."/>
            <person name="Atanasova L."/>
            <person name="Karlsson M."/>
            <person name="Huettel B."/>
            <person name="Barry K.W."/>
            <person name="Haridas S."/>
            <person name="Chen C."/>
            <person name="Bauer D."/>
            <person name="Andreopoulos W."/>
            <person name="Pangilinan J."/>
            <person name="LaButti K."/>
            <person name="Riley R."/>
            <person name="Lipzen A."/>
            <person name="Clum A."/>
            <person name="Drula E."/>
            <person name="Henrissat B."/>
            <person name="Kohler A."/>
            <person name="Grigoriev I.V."/>
            <person name="Martin F.M."/>
            <person name="Hacquard S."/>
        </authorList>
    </citation>
    <scope>NUCLEOTIDE SEQUENCE</scope>
    <source>
        <strain evidence="1">MPI-SDFR-AT-0117</strain>
    </source>
</reference>
<dbReference type="InterPro" id="IPR036047">
    <property type="entry name" value="F-box-like_dom_sf"/>
</dbReference>
<proteinExistence type="predicted"/>
<sequence>MSDDLISWNVHILDLPPELHNQIFTDLHNLKSVIALRQTCRKLEGLYQNNATTILRSQRDRLIVPFRVFYEFLSSWHDFYDVDDEITPLSPESHIVNISDGWEGGGLTLILDTLNGVIIEQPGPEGGSGTRLPPEEYFEARMAMLERCEEVFVPSADVHVIPEKSYRYGSAALADYDGEKMDEL</sequence>
<name>A0A9P8VDK7_9PEZI</name>
<gene>
    <name evidence="1" type="ORF">F5X68DRAFT_260302</name>
</gene>
<dbReference type="OrthoDB" id="5343383at2759"/>
<dbReference type="EMBL" id="JAGSXJ010000007">
    <property type="protein sequence ID" value="KAH6689651.1"/>
    <property type="molecule type" value="Genomic_DNA"/>
</dbReference>